<dbReference type="AlphaFoldDB" id="A0A5P8M3J6"/>
<dbReference type="InterPro" id="IPR010982">
    <property type="entry name" value="Lambda_DNA-bd_dom_sf"/>
</dbReference>
<feature type="domain" description="HTH cro/C1-type" evidence="1">
    <location>
        <begin position="46"/>
        <end position="98"/>
    </location>
</feature>
<organism evidence="2 3">
    <name type="scientific">Schleiferilactobacillus harbinensis</name>
    <dbReference type="NCBI Taxonomy" id="304207"/>
    <lineage>
        <taxon>Bacteria</taxon>
        <taxon>Bacillati</taxon>
        <taxon>Bacillota</taxon>
        <taxon>Bacilli</taxon>
        <taxon>Lactobacillales</taxon>
        <taxon>Lactobacillaceae</taxon>
        <taxon>Schleiferilactobacillus</taxon>
    </lineage>
</organism>
<dbReference type="Gene3D" id="1.10.260.40">
    <property type="entry name" value="lambda repressor-like DNA-binding domains"/>
    <property type="match status" value="1"/>
</dbReference>
<dbReference type="Proteomes" id="UP000326779">
    <property type="component" value="Chromosome"/>
</dbReference>
<reference evidence="2 3" key="1">
    <citation type="submission" date="2019-10" db="EMBL/GenBank/DDBJ databases">
        <title>The completed genome of Lactobacillus harbinensis M1.</title>
        <authorList>
            <person name="Zheng Y."/>
        </authorList>
    </citation>
    <scope>NUCLEOTIDE SEQUENCE [LARGE SCALE GENOMIC DNA]</scope>
    <source>
        <strain evidence="2 3">M1</strain>
    </source>
</reference>
<evidence type="ECO:0000259" key="1">
    <source>
        <dbReference type="PROSITE" id="PS50943"/>
    </source>
</evidence>
<protein>
    <submittedName>
        <fullName evidence="2">Helix-turn-helix domain-containing protein</fullName>
    </submittedName>
</protein>
<name>A0A5P8M3J6_9LACO</name>
<dbReference type="SMART" id="SM00530">
    <property type="entry name" value="HTH_XRE"/>
    <property type="match status" value="1"/>
</dbReference>
<sequence length="162" mass="18698">MYIVSRKIWGVKAYFLFLQKSFCVSIGTLVWRALKERFALNIYQRIKDLAADRNISIAELERALNFANGSLYKWTKTSPSVEKVASVAAFFGVSVDYLLGRDKIKYRHVQDTPEKTSDPVTYYRIDTAGLDDEDVADLTHQLDTYTKFLKEQLRQQEKAGEQ</sequence>
<dbReference type="SUPFAM" id="SSF47413">
    <property type="entry name" value="lambda repressor-like DNA-binding domains"/>
    <property type="match status" value="1"/>
</dbReference>
<gene>
    <name evidence="2" type="ORF">D1010_06465</name>
</gene>
<evidence type="ECO:0000313" key="2">
    <source>
        <dbReference type="EMBL" id="QFR23078.1"/>
    </source>
</evidence>
<dbReference type="EMBL" id="CP045143">
    <property type="protein sequence ID" value="QFR23078.1"/>
    <property type="molecule type" value="Genomic_DNA"/>
</dbReference>
<dbReference type="CDD" id="cd00093">
    <property type="entry name" value="HTH_XRE"/>
    <property type="match status" value="1"/>
</dbReference>
<dbReference type="KEGG" id="lhb:D1010_06465"/>
<proteinExistence type="predicted"/>
<dbReference type="GO" id="GO:0003677">
    <property type="term" value="F:DNA binding"/>
    <property type="evidence" value="ECO:0007669"/>
    <property type="project" value="InterPro"/>
</dbReference>
<accession>A0A5P8M3J6</accession>
<dbReference type="PROSITE" id="PS50943">
    <property type="entry name" value="HTH_CROC1"/>
    <property type="match status" value="1"/>
</dbReference>
<dbReference type="InterPro" id="IPR001387">
    <property type="entry name" value="Cro/C1-type_HTH"/>
</dbReference>
<evidence type="ECO:0000313" key="3">
    <source>
        <dbReference type="Proteomes" id="UP000326779"/>
    </source>
</evidence>